<proteinExistence type="predicted"/>
<dbReference type="OrthoDB" id="8068875at2759"/>
<dbReference type="EMBL" id="CAJNOU010002738">
    <property type="protein sequence ID" value="CAF1345583.1"/>
    <property type="molecule type" value="Genomic_DNA"/>
</dbReference>
<sequence>MCWDICSTRLPLFILCPNSRTNIGLNRDRWISNVFPSNQTIPIKIKNKCQLIEQLMEMEITIQQNQSIDIGSGTNYLFSSIMNELRFDIVSSTEHTYKLILGGQDIPLTVDNYCTYYREYRLNEFRR</sequence>
<dbReference type="EMBL" id="CAJNOO010003336">
    <property type="protein sequence ID" value="CAF1331798.1"/>
    <property type="molecule type" value="Genomic_DNA"/>
</dbReference>
<protein>
    <submittedName>
        <fullName evidence="2">Uncharacterized protein</fullName>
    </submittedName>
</protein>
<evidence type="ECO:0000313" key="3">
    <source>
        <dbReference type="EMBL" id="CAF3944766.1"/>
    </source>
</evidence>
<dbReference type="SUPFAM" id="SSF56204">
    <property type="entry name" value="Hect, E3 ligase catalytic domain"/>
    <property type="match status" value="1"/>
</dbReference>
<reference evidence="2" key="1">
    <citation type="submission" date="2021-02" db="EMBL/GenBank/DDBJ databases">
        <authorList>
            <person name="Nowell W R."/>
        </authorList>
    </citation>
    <scope>NUCLEOTIDE SEQUENCE</scope>
</reference>
<dbReference type="GO" id="GO:0004842">
    <property type="term" value="F:ubiquitin-protein transferase activity"/>
    <property type="evidence" value="ECO:0007669"/>
    <property type="project" value="InterPro"/>
</dbReference>
<dbReference type="Proteomes" id="UP000663882">
    <property type="component" value="Unassembled WGS sequence"/>
</dbReference>
<gene>
    <name evidence="3" type="ORF">FNK824_LOCUS22875</name>
    <name evidence="1" type="ORF">RFH988_LOCUS31302</name>
    <name evidence="2" type="ORF">SEV965_LOCUS28578</name>
</gene>
<evidence type="ECO:0000313" key="1">
    <source>
        <dbReference type="EMBL" id="CAF1331798.1"/>
    </source>
</evidence>
<dbReference type="EMBL" id="CAJOBE010004727">
    <property type="protein sequence ID" value="CAF3944766.1"/>
    <property type="molecule type" value="Genomic_DNA"/>
</dbReference>
<comment type="caution">
    <text evidence="2">The sequence shown here is derived from an EMBL/GenBank/DDBJ whole genome shotgun (WGS) entry which is preliminary data.</text>
</comment>
<accession>A0A815GZX7</accession>
<dbReference type="Proteomes" id="UP000663889">
    <property type="component" value="Unassembled WGS sequence"/>
</dbReference>
<dbReference type="InterPro" id="IPR035983">
    <property type="entry name" value="Hect_E3_ubiquitin_ligase"/>
</dbReference>
<name>A0A815GZX7_9BILA</name>
<evidence type="ECO:0000313" key="4">
    <source>
        <dbReference type="Proteomes" id="UP000663889"/>
    </source>
</evidence>
<organism evidence="2 4">
    <name type="scientific">Rotaria sordida</name>
    <dbReference type="NCBI Taxonomy" id="392033"/>
    <lineage>
        <taxon>Eukaryota</taxon>
        <taxon>Metazoa</taxon>
        <taxon>Spiralia</taxon>
        <taxon>Gnathifera</taxon>
        <taxon>Rotifera</taxon>
        <taxon>Eurotatoria</taxon>
        <taxon>Bdelloidea</taxon>
        <taxon>Philodinida</taxon>
        <taxon>Philodinidae</taxon>
        <taxon>Rotaria</taxon>
    </lineage>
</organism>
<evidence type="ECO:0000313" key="2">
    <source>
        <dbReference type="EMBL" id="CAF1345583.1"/>
    </source>
</evidence>
<dbReference type="AlphaFoldDB" id="A0A815GZX7"/>
<dbReference type="Proteomes" id="UP000663874">
    <property type="component" value="Unassembled WGS sequence"/>
</dbReference>